<name>A0A4Y7T3F7_COPMI</name>
<keyword evidence="3" id="KW-1185">Reference proteome</keyword>
<dbReference type="PROSITE" id="PS50088">
    <property type="entry name" value="ANK_REPEAT"/>
    <property type="match status" value="1"/>
</dbReference>
<comment type="caution">
    <text evidence="2">The sequence shown here is derived from an EMBL/GenBank/DDBJ whole genome shotgun (WGS) entry which is preliminary data.</text>
</comment>
<accession>A0A4Y7T3F7</accession>
<reference evidence="2 3" key="1">
    <citation type="journal article" date="2019" name="Nat. Ecol. Evol.">
        <title>Megaphylogeny resolves global patterns of mushroom evolution.</title>
        <authorList>
            <person name="Varga T."/>
            <person name="Krizsan K."/>
            <person name="Foldi C."/>
            <person name="Dima B."/>
            <person name="Sanchez-Garcia M."/>
            <person name="Sanchez-Ramirez S."/>
            <person name="Szollosi G.J."/>
            <person name="Szarkandi J.G."/>
            <person name="Papp V."/>
            <person name="Albert L."/>
            <person name="Andreopoulos W."/>
            <person name="Angelini C."/>
            <person name="Antonin V."/>
            <person name="Barry K.W."/>
            <person name="Bougher N.L."/>
            <person name="Buchanan P."/>
            <person name="Buyck B."/>
            <person name="Bense V."/>
            <person name="Catcheside P."/>
            <person name="Chovatia M."/>
            <person name="Cooper J."/>
            <person name="Damon W."/>
            <person name="Desjardin D."/>
            <person name="Finy P."/>
            <person name="Geml J."/>
            <person name="Haridas S."/>
            <person name="Hughes K."/>
            <person name="Justo A."/>
            <person name="Karasinski D."/>
            <person name="Kautmanova I."/>
            <person name="Kiss B."/>
            <person name="Kocsube S."/>
            <person name="Kotiranta H."/>
            <person name="LaButti K.M."/>
            <person name="Lechner B.E."/>
            <person name="Liimatainen K."/>
            <person name="Lipzen A."/>
            <person name="Lukacs Z."/>
            <person name="Mihaltcheva S."/>
            <person name="Morgado L.N."/>
            <person name="Niskanen T."/>
            <person name="Noordeloos M.E."/>
            <person name="Ohm R.A."/>
            <person name="Ortiz-Santana B."/>
            <person name="Ovrebo C."/>
            <person name="Racz N."/>
            <person name="Riley R."/>
            <person name="Savchenko A."/>
            <person name="Shiryaev A."/>
            <person name="Soop K."/>
            <person name="Spirin V."/>
            <person name="Szebenyi C."/>
            <person name="Tomsovsky M."/>
            <person name="Tulloss R.E."/>
            <person name="Uehling J."/>
            <person name="Grigoriev I.V."/>
            <person name="Vagvolgyi C."/>
            <person name="Papp T."/>
            <person name="Martin F.M."/>
            <person name="Miettinen O."/>
            <person name="Hibbett D.S."/>
            <person name="Nagy L.G."/>
        </authorList>
    </citation>
    <scope>NUCLEOTIDE SEQUENCE [LARGE SCALE GENOMIC DNA]</scope>
    <source>
        <strain evidence="2 3">FP101781</strain>
    </source>
</reference>
<keyword evidence="1" id="KW-0040">ANK repeat</keyword>
<feature type="repeat" description="ANK" evidence="1">
    <location>
        <begin position="32"/>
        <end position="64"/>
    </location>
</feature>
<proteinExistence type="predicted"/>
<dbReference type="SUPFAM" id="SSF48403">
    <property type="entry name" value="Ankyrin repeat"/>
    <property type="match status" value="1"/>
</dbReference>
<dbReference type="Gene3D" id="1.25.40.20">
    <property type="entry name" value="Ankyrin repeat-containing domain"/>
    <property type="match status" value="1"/>
</dbReference>
<dbReference type="EMBL" id="QPFP01000031">
    <property type="protein sequence ID" value="TEB28660.1"/>
    <property type="molecule type" value="Genomic_DNA"/>
</dbReference>
<gene>
    <name evidence="2" type="ORF">FA13DRAFT_776798</name>
</gene>
<dbReference type="Pfam" id="PF00023">
    <property type="entry name" value="Ank"/>
    <property type="match status" value="1"/>
</dbReference>
<evidence type="ECO:0000313" key="2">
    <source>
        <dbReference type="EMBL" id="TEB28660.1"/>
    </source>
</evidence>
<dbReference type="PROSITE" id="PS50297">
    <property type="entry name" value="ANK_REP_REGION"/>
    <property type="match status" value="1"/>
</dbReference>
<evidence type="ECO:0000256" key="1">
    <source>
        <dbReference type="PROSITE-ProRule" id="PRU00023"/>
    </source>
</evidence>
<sequence length="103" mass="11855">MPTRIWCGPQHSRSLDFSCVRVRTQTRTIDNEGDTPLHHTCYGGMLEAAEILLHYNANPSVKSEFLPTESLTLLNWHPTLQITGVRPLFNVRNRRLLQEDQTL</sequence>
<protein>
    <submittedName>
        <fullName evidence="2">Uncharacterized protein</fullName>
    </submittedName>
</protein>
<organism evidence="2 3">
    <name type="scientific">Coprinellus micaceus</name>
    <name type="common">Glistening ink-cap mushroom</name>
    <name type="synonym">Coprinus micaceus</name>
    <dbReference type="NCBI Taxonomy" id="71717"/>
    <lineage>
        <taxon>Eukaryota</taxon>
        <taxon>Fungi</taxon>
        <taxon>Dikarya</taxon>
        <taxon>Basidiomycota</taxon>
        <taxon>Agaricomycotina</taxon>
        <taxon>Agaricomycetes</taxon>
        <taxon>Agaricomycetidae</taxon>
        <taxon>Agaricales</taxon>
        <taxon>Agaricineae</taxon>
        <taxon>Psathyrellaceae</taxon>
        <taxon>Coprinellus</taxon>
    </lineage>
</organism>
<dbReference type="InterPro" id="IPR002110">
    <property type="entry name" value="Ankyrin_rpt"/>
</dbReference>
<dbReference type="InterPro" id="IPR036770">
    <property type="entry name" value="Ankyrin_rpt-contain_sf"/>
</dbReference>
<evidence type="ECO:0000313" key="3">
    <source>
        <dbReference type="Proteomes" id="UP000298030"/>
    </source>
</evidence>
<dbReference type="Proteomes" id="UP000298030">
    <property type="component" value="Unassembled WGS sequence"/>
</dbReference>
<dbReference type="SMART" id="SM00248">
    <property type="entry name" value="ANK"/>
    <property type="match status" value="1"/>
</dbReference>
<dbReference type="AlphaFoldDB" id="A0A4Y7T3F7"/>